<dbReference type="SUPFAM" id="SSF54593">
    <property type="entry name" value="Glyoxalase/Bleomycin resistance protein/Dihydroxybiphenyl dioxygenase"/>
    <property type="match status" value="1"/>
</dbReference>
<organism evidence="2 3">
    <name type="scientific">Pseudomonas duriflava</name>
    <dbReference type="NCBI Taxonomy" id="459528"/>
    <lineage>
        <taxon>Bacteria</taxon>
        <taxon>Pseudomonadati</taxon>
        <taxon>Pseudomonadota</taxon>
        <taxon>Gammaproteobacteria</taxon>
        <taxon>Pseudomonadales</taxon>
        <taxon>Pseudomonadaceae</taxon>
        <taxon>Pseudomonas</taxon>
    </lineage>
</organism>
<accession>A0A562QLA2</accession>
<dbReference type="InterPro" id="IPR029068">
    <property type="entry name" value="Glyas_Bleomycin-R_OHBP_Dase"/>
</dbReference>
<proteinExistence type="predicted"/>
<evidence type="ECO:0000313" key="3">
    <source>
        <dbReference type="Proteomes" id="UP000316905"/>
    </source>
</evidence>
<sequence>MPSREPTDPLLRRDLLRLVTHSIDEALPFWQGALGFRLLRRVALTPEDALPGGVIPEATALADLGTGEFQILLVERAPAAGSTPFPAERFKPVRLHFKVDDLAGRIARIRAAGFWVDSPRTVALGPRAGWQVVQIDAPDNVILELTQPAPH</sequence>
<dbReference type="Pfam" id="PF13669">
    <property type="entry name" value="Glyoxalase_4"/>
    <property type="match status" value="1"/>
</dbReference>
<comment type="caution">
    <text evidence="2">The sequence shown here is derived from an EMBL/GenBank/DDBJ whole genome shotgun (WGS) entry which is preliminary data.</text>
</comment>
<dbReference type="RefSeq" id="WP_145138126.1">
    <property type="nucleotide sequence ID" value="NZ_VLKY01000002.1"/>
</dbReference>
<dbReference type="PROSITE" id="PS51819">
    <property type="entry name" value="VOC"/>
    <property type="match status" value="1"/>
</dbReference>
<name>A0A562QLA2_9PSED</name>
<reference evidence="2 3" key="1">
    <citation type="journal article" date="2015" name="Stand. Genomic Sci.">
        <title>Genomic Encyclopedia of Bacterial and Archaeal Type Strains, Phase III: the genomes of soil and plant-associated and newly described type strains.</title>
        <authorList>
            <person name="Whitman W.B."/>
            <person name="Woyke T."/>
            <person name="Klenk H.P."/>
            <person name="Zhou Y."/>
            <person name="Lilburn T.G."/>
            <person name="Beck B.J."/>
            <person name="De Vos P."/>
            <person name="Vandamme P."/>
            <person name="Eisen J.A."/>
            <person name="Garrity G."/>
            <person name="Hugenholtz P."/>
            <person name="Kyrpides N.C."/>
        </authorList>
    </citation>
    <scope>NUCLEOTIDE SEQUENCE [LARGE SCALE GENOMIC DNA]</scope>
    <source>
        <strain evidence="2 3">CGMCC 1.6858</strain>
    </source>
</reference>
<dbReference type="Gene3D" id="3.10.180.10">
    <property type="entry name" value="2,3-Dihydroxybiphenyl 1,2-Dioxygenase, domain 1"/>
    <property type="match status" value="1"/>
</dbReference>
<gene>
    <name evidence="2" type="ORF">IQ22_00716</name>
</gene>
<dbReference type="GO" id="GO:0051213">
    <property type="term" value="F:dioxygenase activity"/>
    <property type="evidence" value="ECO:0007669"/>
    <property type="project" value="UniProtKB-KW"/>
</dbReference>
<evidence type="ECO:0000259" key="1">
    <source>
        <dbReference type="PROSITE" id="PS51819"/>
    </source>
</evidence>
<keyword evidence="2" id="KW-0223">Dioxygenase</keyword>
<feature type="domain" description="VOC" evidence="1">
    <location>
        <begin position="12"/>
        <end position="148"/>
    </location>
</feature>
<dbReference type="OrthoDB" id="2613830at2"/>
<dbReference type="EMBL" id="VLKY01000002">
    <property type="protein sequence ID" value="TWI57499.1"/>
    <property type="molecule type" value="Genomic_DNA"/>
</dbReference>
<keyword evidence="3" id="KW-1185">Reference proteome</keyword>
<dbReference type="Proteomes" id="UP000316905">
    <property type="component" value="Unassembled WGS sequence"/>
</dbReference>
<keyword evidence="2" id="KW-0560">Oxidoreductase</keyword>
<dbReference type="AlphaFoldDB" id="A0A562QLA2"/>
<dbReference type="InterPro" id="IPR037523">
    <property type="entry name" value="VOC_core"/>
</dbReference>
<protein>
    <submittedName>
        <fullName evidence="2">Glyoxalase/bleomycin resistance protein/dioxygenase superfamily protein</fullName>
    </submittedName>
</protein>
<evidence type="ECO:0000313" key="2">
    <source>
        <dbReference type="EMBL" id="TWI57499.1"/>
    </source>
</evidence>